<reference evidence="1" key="1">
    <citation type="submission" date="2018-05" db="EMBL/GenBank/DDBJ databases">
        <authorList>
            <person name="Lanie J.A."/>
            <person name="Ng W.-L."/>
            <person name="Kazmierczak K.M."/>
            <person name="Andrzejewski T.M."/>
            <person name="Davidsen T.M."/>
            <person name="Wayne K.J."/>
            <person name="Tettelin H."/>
            <person name="Glass J.I."/>
            <person name="Rusch D."/>
            <person name="Podicherti R."/>
            <person name="Tsui H.-C.T."/>
            <person name="Winkler M.E."/>
        </authorList>
    </citation>
    <scope>NUCLEOTIDE SEQUENCE</scope>
</reference>
<dbReference type="AlphaFoldDB" id="A0A382ETZ1"/>
<sequence>MIVSNNKTGPPPVKYCAAGADPIPGAPTPFTRMVPSAPYTYYFGRTIWLIFGMRSAPIGNWFRGAKIFFAKKRTLGNRLISCSLMTAFGQKRA</sequence>
<organism evidence="1">
    <name type="scientific">marine metagenome</name>
    <dbReference type="NCBI Taxonomy" id="408172"/>
    <lineage>
        <taxon>unclassified sequences</taxon>
        <taxon>metagenomes</taxon>
        <taxon>ecological metagenomes</taxon>
    </lineage>
</organism>
<proteinExistence type="predicted"/>
<name>A0A382ETZ1_9ZZZZ</name>
<gene>
    <name evidence="1" type="ORF">METZ01_LOCUS206723</name>
</gene>
<evidence type="ECO:0000313" key="1">
    <source>
        <dbReference type="EMBL" id="SVB53869.1"/>
    </source>
</evidence>
<accession>A0A382ETZ1</accession>
<protein>
    <submittedName>
        <fullName evidence="1">Uncharacterized protein</fullName>
    </submittedName>
</protein>
<dbReference type="EMBL" id="UINC01046185">
    <property type="protein sequence ID" value="SVB53869.1"/>
    <property type="molecule type" value="Genomic_DNA"/>
</dbReference>